<dbReference type="SUPFAM" id="SSF144091">
    <property type="entry name" value="Rhomboid-like"/>
    <property type="match status" value="1"/>
</dbReference>
<dbReference type="Pfam" id="PF01694">
    <property type="entry name" value="Rhomboid"/>
    <property type="match status" value="1"/>
</dbReference>
<feature type="transmembrane region" description="Helical" evidence="9">
    <location>
        <begin position="88"/>
        <end position="109"/>
    </location>
</feature>
<comment type="subcellular location">
    <subcellularLocation>
        <location evidence="1">Membrane</location>
        <topology evidence="1">Multi-pass membrane protein</topology>
    </subcellularLocation>
</comment>
<dbReference type="Gene3D" id="1.20.1540.10">
    <property type="entry name" value="Rhomboid-like"/>
    <property type="match status" value="1"/>
</dbReference>
<dbReference type="GO" id="GO:0016020">
    <property type="term" value="C:membrane"/>
    <property type="evidence" value="ECO:0007669"/>
    <property type="project" value="UniProtKB-SubCell"/>
</dbReference>
<feature type="compositionally biased region" description="Polar residues" evidence="8">
    <location>
        <begin position="1"/>
        <end position="19"/>
    </location>
</feature>
<evidence type="ECO:0000256" key="3">
    <source>
        <dbReference type="ARBA" id="ARBA00022670"/>
    </source>
</evidence>
<gene>
    <name evidence="11" type="ORF">Ocin01_00403</name>
</gene>
<keyword evidence="6 9" id="KW-1133">Transmembrane helix</keyword>
<feature type="transmembrane region" description="Helical" evidence="9">
    <location>
        <begin position="134"/>
        <end position="159"/>
    </location>
</feature>
<evidence type="ECO:0000313" key="12">
    <source>
        <dbReference type="Proteomes" id="UP000094527"/>
    </source>
</evidence>
<feature type="region of interest" description="Disordered" evidence="8">
    <location>
        <begin position="1"/>
        <end position="36"/>
    </location>
</feature>
<dbReference type="PANTHER" id="PTHR43066:SF1">
    <property type="entry name" value="RHOMBOID PROTEIN 2"/>
    <property type="match status" value="1"/>
</dbReference>
<dbReference type="Proteomes" id="UP000094527">
    <property type="component" value="Unassembled WGS sequence"/>
</dbReference>
<keyword evidence="5" id="KW-0378">Hydrolase</keyword>
<dbReference type="OrthoDB" id="10257275at2759"/>
<dbReference type="PANTHER" id="PTHR43066">
    <property type="entry name" value="RHOMBOID-RELATED PROTEIN"/>
    <property type="match status" value="1"/>
</dbReference>
<evidence type="ECO:0000313" key="11">
    <source>
        <dbReference type="EMBL" id="ODN06291.1"/>
    </source>
</evidence>
<feature type="domain" description="Peptidase S54 rhomboid" evidence="10">
    <location>
        <begin position="132"/>
        <end position="229"/>
    </location>
</feature>
<evidence type="ECO:0000256" key="7">
    <source>
        <dbReference type="ARBA" id="ARBA00023136"/>
    </source>
</evidence>
<keyword evidence="4 9" id="KW-0812">Transmembrane</keyword>
<evidence type="ECO:0000256" key="8">
    <source>
        <dbReference type="SAM" id="MobiDB-lite"/>
    </source>
</evidence>
<evidence type="ECO:0000256" key="1">
    <source>
        <dbReference type="ARBA" id="ARBA00004141"/>
    </source>
</evidence>
<dbReference type="AlphaFoldDB" id="A0A1D2NM18"/>
<keyword evidence="7 9" id="KW-0472">Membrane</keyword>
<evidence type="ECO:0000259" key="10">
    <source>
        <dbReference type="Pfam" id="PF01694"/>
    </source>
</evidence>
<evidence type="ECO:0000256" key="2">
    <source>
        <dbReference type="ARBA" id="ARBA00009045"/>
    </source>
</evidence>
<accession>A0A1D2NM18</accession>
<protein>
    <submittedName>
        <fullName evidence="11">Rhomboid-like protein 15</fullName>
    </submittedName>
</protein>
<comment type="similarity">
    <text evidence="2">Belongs to the peptidase S54 family.</text>
</comment>
<comment type="caution">
    <text evidence="11">The sequence shown here is derived from an EMBL/GenBank/DDBJ whole genome shotgun (WGS) entry which is preliminary data.</text>
</comment>
<feature type="transmembrane region" description="Helical" evidence="9">
    <location>
        <begin position="171"/>
        <end position="191"/>
    </location>
</feature>
<dbReference type="GO" id="GO:0004252">
    <property type="term" value="F:serine-type endopeptidase activity"/>
    <property type="evidence" value="ECO:0007669"/>
    <property type="project" value="InterPro"/>
</dbReference>
<keyword evidence="3" id="KW-0645">Protease</keyword>
<proteinExistence type="inferred from homology"/>
<dbReference type="InterPro" id="IPR035952">
    <property type="entry name" value="Rhomboid-like_sf"/>
</dbReference>
<dbReference type="GO" id="GO:0006508">
    <property type="term" value="P:proteolysis"/>
    <property type="evidence" value="ECO:0007669"/>
    <property type="project" value="UniProtKB-KW"/>
</dbReference>
<feature type="compositionally biased region" description="Low complexity" evidence="8">
    <location>
        <begin position="20"/>
        <end position="31"/>
    </location>
</feature>
<evidence type="ECO:0000256" key="9">
    <source>
        <dbReference type="SAM" id="Phobius"/>
    </source>
</evidence>
<dbReference type="InterPro" id="IPR022764">
    <property type="entry name" value="Peptidase_S54_rhomboid_dom"/>
</dbReference>
<evidence type="ECO:0000256" key="4">
    <source>
        <dbReference type="ARBA" id="ARBA00022692"/>
    </source>
</evidence>
<organism evidence="11 12">
    <name type="scientific">Orchesella cincta</name>
    <name type="common">Springtail</name>
    <name type="synonym">Podura cincta</name>
    <dbReference type="NCBI Taxonomy" id="48709"/>
    <lineage>
        <taxon>Eukaryota</taxon>
        <taxon>Metazoa</taxon>
        <taxon>Ecdysozoa</taxon>
        <taxon>Arthropoda</taxon>
        <taxon>Hexapoda</taxon>
        <taxon>Collembola</taxon>
        <taxon>Entomobryomorpha</taxon>
        <taxon>Entomobryoidea</taxon>
        <taxon>Orchesellidae</taxon>
        <taxon>Orchesellinae</taxon>
        <taxon>Orchesella</taxon>
    </lineage>
</organism>
<dbReference type="EMBL" id="LJIJ01000008">
    <property type="protein sequence ID" value="ODN06291.1"/>
    <property type="molecule type" value="Genomic_DNA"/>
</dbReference>
<reference evidence="11 12" key="1">
    <citation type="journal article" date="2016" name="Genome Biol. Evol.">
        <title>Gene Family Evolution Reflects Adaptation to Soil Environmental Stressors in the Genome of the Collembolan Orchesella cincta.</title>
        <authorList>
            <person name="Faddeeva-Vakhrusheva A."/>
            <person name="Derks M.F."/>
            <person name="Anvar S.Y."/>
            <person name="Agamennone V."/>
            <person name="Suring W."/>
            <person name="Smit S."/>
            <person name="van Straalen N.M."/>
            <person name="Roelofs D."/>
        </authorList>
    </citation>
    <scope>NUCLEOTIDE SEQUENCE [LARGE SCALE GENOMIC DNA]</scope>
    <source>
        <tissue evidence="11">Mixed pool</tissue>
    </source>
</reference>
<evidence type="ECO:0000256" key="5">
    <source>
        <dbReference type="ARBA" id="ARBA00022801"/>
    </source>
</evidence>
<keyword evidence="12" id="KW-1185">Reference proteome</keyword>
<sequence length="448" mass="51099">MTVNQNEASSQCLDQNGNPASTVTSSASTFANHNRPTLNPVLLETSHRSSRSNTNFHYHFRDASTVITEQPPSNENVRRRRYLMESRAALYLPPVATSICALLISLYFFREYVHVFGEADIYVSWNKIFKEKQIWRLFVAQFFHFSRVSVVISMFTLYAIGRYLERKVTTVAMLSVIMVMSVLSHVLYIFLNPYFCVGEQTEFVWGFGNVVYSLRVMLAYALEPRNHERDLVFGLYPMVLSANAAPWQPVLHCHIYLASVATEGIYIANPPYFWVPDPEPENPNNDERNGGRWRKWSSTSWKMETYPSRDFFVSPPSDTALDSQTLEAEPTRVNNELIRTNANALKRNSDELKRKISKFLVTAKESLVRKLGKGANKDGKERSENCKLLHKRRRKKSRKSIVIKLQPPPCSTISERSSGSVSSFDPDCLTGDLTFASDMLIEPASAFT</sequence>
<name>A0A1D2NM18_ORCCI</name>
<evidence type="ECO:0000256" key="6">
    <source>
        <dbReference type="ARBA" id="ARBA00022989"/>
    </source>
</evidence>